<organism evidence="4">
    <name type="scientific">Streptomyces sp. NBC_00148</name>
    <dbReference type="NCBI Taxonomy" id="2903626"/>
    <lineage>
        <taxon>Bacteria</taxon>
        <taxon>Bacillati</taxon>
        <taxon>Actinomycetota</taxon>
        <taxon>Actinomycetes</taxon>
        <taxon>Kitasatosporales</taxon>
        <taxon>Streptomycetaceae</taxon>
        <taxon>Streptomyces</taxon>
    </lineage>
</organism>
<dbReference type="EMBL" id="CP108169">
    <property type="protein sequence ID" value="WTQ77821.1"/>
    <property type="molecule type" value="Genomic_DNA"/>
</dbReference>
<dbReference type="Gene3D" id="3.40.50.1700">
    <property type="entry name" value="Glycoside hydrolase family 3 C-terminal domain"/>
    <property type="match status" value="1"/>
</dbReference>
<dbReference type="SMART" id="SM01217">
    <property type="entry name" value="Fn3_like"/>
    <property type="match status" value="1"/>
</dbReference>
<sequence length="820" mass="86984">MQHPEAVEARIEELLTRLDLEGKVRLLTGEGMWSTHSEAAVGLRRMVLSDGPAGVRGEAWDERDTSVSLPSPTAVAATWDQELVRRLGALLAAEARRKGVDVLLGPTVNLHRSPLGGRHFECYSEDPLLTSLIGSAYVNGVQEHGVAATPKHFVGNDSETDRMTVDVRVDERTLRELYLAPFEQIVADAGPWLVMSSYNAVNGPTMTENPLINDVLKAEWGFDGAVVSDWTAVRSTDAAGAAGNDLAMPGPAGPWGDALVTAVREGRVPQAAIDDKVRRLLRLAARVGALDGFAPAAPAPAPVAERDVAARLREAAAAGTVLLRNESQTLPLNPGTLRKVAVIGPNAAQARIQGGGSATVNAPYAVSPLQGITDALSGHGVEVVHTPGTYSTTALAPFTPDQVLDPVTGLPGLRARLLDADGAELLSEHRTSGRLVYLGVDALERTATVEVTARLRAEESGVHRIGLAGAGPMRLEIDGEVRIDEAVALETGDPVEAFLNPPQRYVETHLDAGQEVAYRLVHTTVSSGFGAVILTAGLRTPRRDAEAEIAHAVELAASADAVVLVLGTNEQVESEGYDRTTLALPDGQDELAARVLAVAPTTVVAVNSGGPVLMPWADQAPALLLNWFPGQEYGNALADVLLGHREPGGRLPTTWAARQEDVPVIDVTPAEGVLRYREGLHIGHRAWLRSGTQPAFWFGHGLGYTTWSYDTLAVEQGADGSCELLVEVTNTGTRPGREVVQAYLSRPGSAVERPVRWFAGYAAATALPGETVRVRIALPARVFAHWDVETHAWQTEPGAFGVHVGSSAAVLALNGEVRQA</sequence>
<dbReference type="Gene3D" id="2.60.120.260">
    <property type="entry name" value="Galactose-binding domain-like"/>
    <property type="match status" value="1"/>
</dbReference>
<dbReference type="PANTHER" id="PTHR42715">
    <property type="entry name" value="BETA-GLUCOSIDASE"/>
    <property type="match status" value="1"/>
</dbReference>
<dbReference type="PRINTS" id="PR00133">
    <property type="entry name" value="GLHYDRLASE3"/>
</dbReference>
<dbReference type="GO" id="GO:0005975">
    <property type="term" value="P:carbohydrate metabolic process"/>
    <property type="evidence" value="ECO:0007669"/>
    <property type="project" value="InterPro"/>
</dbReference>
<dbReference type="SUPFAM" id="SSF51445">
    <property type="entry name" value="(Trans)glycosidases"/>
    <property type="match status" value="1"/>
</dbReference>
<evidence type="ECO:0000313" key="4">
    <source>
        <dbReference type="EMBL" id="WTQ77821.1"/>
    </source>
</evidence>
<proteinExistence type="inferred from homology"/>
<dbReference type="InterPro" id="IPR013783">
    <property type="entry name" value="Ig-like_fold"/>
</dbReference>
<evidence type="ECO:0000256" key="2">
    <source>
        <dbReference type="ARBA" id="ARBA00022801"/>
    </source>
</evidence>
<feature type="domain" description="PA14" evidence="3">
    <location>
        <begin position="408"/>
        <end position="553"/>
    </location>
</feature>
<keyword evidence="2 4" id="KW-0378">Hydrolase</keyword>
<protein>
    <submittedName>
        <fullName evidence="4">Glycoside hydrolase family 3 C-terminal domain-containing protein</fullName>
    </submittedName>
</protein>
<gene>
    <name evidence="4" type="ORF">OG222_33825</name>
</gene>
<dbReference type="Gene3D" id="3.20.20.300">
    <property type="entry name" value="Glycoside hydrolase, family 3, N-terminal domain"/>
    <property type="match status" value="1"/>
</dbReference>
<evidence type="ECO:0000256" key="1">
    <source>
        <dbReference type="ARBA" id="ARBA00005336"/>
    </source>
</evidence>
<dbReference type="PANTHER" id="PTHR42715:SF10">
    <property type="entry name" value="BETA-GLUCOSIDASE"/>
    <property type="match status" value="1"/>
</dbReference>
<dbReference type="PROSITE" id="PS51820">
    <property type="entry name" value="PA14"/>
    <property type="match status" value="1"/>
</dbReference>
<dbReference type="Gene3D" id="2.60.40.10">
    <property type="entry name" value="Immunoglobulins"/>
    <property type="match status" value="1"/>
</dbReference>
<dbReference type="Pfam" id="PF00933">
    <property type="entry name" value="Glyco_hydro_3"/>
    <property type="match status" value="1"/>
</dbReference>
<accession>A0AAU1M318</accession>
<evidence type="ECO:0000259" key="3">
    <source>
        <dbReference type="PROSITE" id="PS51820"/>
    </source>
</evidence>
<comment type="similarity">
    <text evidence="1">Belongs to the glycosyl hydrolase 3 family.</text>
</comment>
<dbReference type="Pfam" id="PF01915">
    <property type="entry name" value="Glyco_hydro_3_C"/>
    <property type="match status" value="1"/>
</dbReference>
<dbReference type="InterPro" id="IPR036962">
    <property type="entry name" value="Glyco_hydro_3_N_sf"/>
</dbReference>
<dbReference type="GO" id="GO:0004553">
    <property type="term" value="F:hydrolase activity, hydrolyzing O-glycosyl compounds"/>
    <property type="evidence" value="ECO:0007669"/>
    <property type="project" value="InterPro"/>
</dbReference>
<dbReference type="InterPro" id="IPR017853">
    <property type="entry name" value="GH"/>
</dbReference>
<dbReference type="InterPro" id="IPR026891">
    <property type="entry name" value="Fn3-like"/>
</dbReference>
<dbReference type="AlphaFoldDB" id="A0AAU1M318"/>
<dbReference type="InterPro" id="IPR050288">
    <property type="entry name" value="Cellulose_deg_GH3"/>
</dbReference>
<dbReference type="InterPro" id="IPR037524">
    <property type="entry name" value="PA14/GLEYA"/>
</dbReference>
<dbReference type="InterPro" id="IPR002772">
    <property type="entry name" value="Glyco_hydro_3_C"/>
</dbReference>
<dbReference type="SUPFAM" id="SSF52279">
    <property type="entry name" value="Beta-D-glucan exohydrolase, C-terminal domain"/>
    <property type="match status" value="1"/>
</dbReference>
<dbReference type="InterPro" id="IPR001764">
    <property type="entry name" value="Glyco_hydro_3_N"/>
</dbReference>
<dbReference type="InterPro" id="IPR036881">
    <property type="entry name" value="Glyco_hydro_3_C_sf"/>
</dbReference>
<dbReference type="Pfam" id="PF14310">
    <property type="entry name" value="Fn3-like"/>
    <property type="match status" value="1"/>
</dbReference>
<name>A0AAU1M318_9ACTN</name>
<reference evidence="4" key="1">
    <citation type="submission" date="2022-10" db="EMBL/GenBank/DDBJ databases">
        <title>The complete genomes of actinobacterial strains from the NBC collection.</title>
        <authorList>
            <person name="Joergensen T.S."/>
            <person name="Alvarez Arevalo M."/>
            <person name="Sterndorff E.B."/>
            <person name="Faurdal D."/>
            <person name="Vuksanovic O."/>
            <person name="Mourched A.-S."/>
            <person name="Charusanti P."/>
            <person name="Shaw S."/>
            <person name="Blin K."/>
            <person name="Weber T."/>
        </authorList>
    </citation>
    <scope>NUCLEOTIDE SEQUENCE</scope>
    <source>
        <strain evidence="4">NBC_00148</strain>
    </source>
</reference>